<keyword evidence="3" id="KW-0489">Methyltransferase</keyword>
<evidence type="ECO:0000259" key="1">
    <source>
        <dbReference type="Pfam" id="PF13649"/>
    </source>
</evidence>
<evidence type="ECO:0000313" key="4">
    <source>
        <dbReference type="Proteomes" id="UP001595990"/>
    </source>
</evidence>
<dbReference type="InterPro" id="IPR048647">
    <property type="entry name" value="RlmA_N"/>
</dbReference>
<feature type="domain" description="23S rRNA (guanine(745)-N(1))-methyltransferase N-terminal" evidence="2">
    <location>
        <begin position="10"/>
        <end position="51"/>
    </location>
</feature>
<organism evidence="3 4">
    <name type="scientific">Streptomyces ehimensis</name>
    <dbReference type="NCBI Taxonomy" id="68195"/>
    <lineage>
        <taxon>Bacteria</taxon>
        <taxon>Bacillati</taxon>
        <taxon>Actinomycetota</taxon>
        <taxon>Actinomycetes</taxon>
        <taxon>Kitasatosporales</taxon>
        <taxon>Streptomycetaceae</taxon>
        <taxon>Streptomyces</taxon>
    </lineage>
</organism>
<evidence type="ECO:0000259" key="2">
    <source>
        <dbReference type="Pfam" id="PF21302"/>
    </source>
</evidence>
<protein>
    <submittedName>
        <fullName evidence="3">RNA methyltransferase</fullName>
    </submittedName>
</protein>
<dbReference type="GO" id="GO:0008168">
    <property type="term" value="F:methyltransferase activity"/>
    <property type="evidence" value="ECO:0007669"/>
    <property type="project" value="UniProtKB-KW"/>
</dbReference>
<dbReference type="Proteomes" id="UP001595990">
    <property type="component" value="Unassembled WGS sequence"/>
</dbReference>
<keyword evidence="3" id="KW-0808">Transferase</keyword>
<keyword evidence="4" id="KW-1185">Reference proteome</keyword>
<name>A0ABV9BNS5_9ACTN</name>
<sequence length="280" mass="30150">MLNRVVHVLACPHCGAALTQRDRALLCTAGHNFDIAKQGYVNLLSGATKHSADTKEMVDARDEFLSAGHYAPISEALVELARRTVDPSVPGCVVDIGGGTGYYHARVMDAFPDAEGILLDISKFAARRAAKAHSRIGAAVADAWQDLPLKDGAASLVLNTFAPRNGPELGRVLAPGGVLLVVTPRPGHLQELIDALGLLRVDERKESRLTEQLAPYFSVAESERLTRTMTLDHRALAQLVGMGPNAWHSDARDVQERIGQLPDPCRVTLSVTLTAYRPLG</sequence>
<dbReference type="Gene3D" id="3.40.50.150">
    <property type="entry name" value="Vaccinia Virus protein VP39"/>
    <property type="match status" value="1"/>
</dbReference>
<dbReference type="EMBL" id="JBHSFS010000010">
    <property type="protein sequence ID" value="MFC4515781.1"/>
    <property type="molecule type" value="Genomic_DNA"/>
</dbReference>
<dbReference type="Pfam" id="PF13649">
    <property type="entry name" value="Methyltransf_25"/>
    <property type="match status" value="1"/>
</dbReference>
<dbReference type="Pfam" id="PF21302">
    <property type="entry name" value="Zn_ribbon_RlmA"/>
    <property type="match status" value="1"/>
</dbReference>
<accession>A0ABV9BNS5</accession>
<dbReference type="InterPro" id="IPR029063">
    <property type="entry name" value="SAM-dependent_MTases_sf"/>
</dbReference>
<proteinExistence type="predicted"/>
<feature type="domain" description="Methyltransferase" evidence="1">
    <location>
        <begin position="93"/>
        <end position="177"/>
    </location>
</feature>
<reference evidence="4" key="1">
    <citation type="journal article" date="2019" name="Int. J. Syst. Evol. Microbiol.">
        <title>The Global Catalogue of Microorganisms (GCM) 10K type strain sequencing project: providing services to taxonomists for standard genome sequencing and annotation.</title>
        <authorList>
            <consortium name="The Broad Institute Genomics Platform"/>
            <consortium name="The Broad Institute Genome Sequencing Center for Infectious Disease"/>
            <person name="Wu L."/>
            <person name="Ma J."/>
        </authorList>
    </citation>
    <scope>NUCLEOTIDE SEQUENCE [LARGE SCALE GENOMIC DNA]</scope>
    <source>
        <strain evidence="4">CECT 8064</strain>
    </source>
</reference>
<dbReference type="RefSeq" id="WP_358214686.1">
    <property type="nucleotide sequence ID" value="NZ_JBHSFS010000010.1"/>
</dbReference>
<dbReference type="CDD" id="cd02440">
    <property type="entry name" value="AdoMet_MTases"/>
    <property type="match status" value="1"/>
</dbReference>
<dbReference type="InterPro" id="IPR016718">
    <property type="entry name" value="rRNA_m1G-MeTrfase_A_prd"/>
</dbReference>
<evidence type="ECO:0000313" key="3">
    <source>
        <dbReference type="EMBL" id="MFC4515781.1"/>
    </source>
</evidence>
<dbReference type="PIRSF" id="PIRSF018249">
    <property type="entry name" value="MyrA_prd"/>
    <property type="match status" value="1"/>
</dbReference>
<dbReference type="SUPFAM" id="SSF53335">
    <property type="entry name" value="S-adenosyl-L-methionine-dependent methyltransferases"/>
    <property type="match status" value="1"/>
</dbReference>
<comment type="caution">
    <text evidence="3">The sequence shown here is derived from an EMBL/GenBank/DDBJ whole genome shotgun (WGS) entry which is preliminary data.</text>
</comment>
<dbReference type="GO" id="GO:0032259">
    <property type="term" value="P:methylation"/>
    <property type="evidence" value="ECO:0007669"/>
    <property type="project" value="UniProtKB-KW"/>
</dbReference>
<dbReference type="InterPro" id="IPR041698">
    <property type="entry name" value="Methyltransf_25"/>
</dbReference>
<gene>
    <name evidence="3" type="ORF">ACFPEN_22850</name>
</gene>